<reference evidence="8 9" key="1">
    <citation type="submission" date="2020-06" db="EMBL/GenBank/DDBJ databases">
        <title>Complete genome of Paenibacillus barcinonensis KACC11450.</title>
        <authorList>
            <person name="Kim M."/>
            <person name="Park Y.-J."/>
            <person name="Shin J.-H."/>
        </authorList>
    </citation>
    <scope>NUCLEOTIDE SEQUENCE [LARGE SCALE GENOMIC DNA]</scope>
    <source>
        <strain evidence="8 9">KACC11450</strain>
    </source>
</reference>
<dbReference type="InterPro" id="IPR014284">
    <property type="entry name" value="RNA_pol_sigma-70_dom"/>
</dbReference>
<evidence type="ECO:0000256" key="1">
    <source>
        <dbReference type="ARBA" id="ARBA00010641"/>
    </source>
</evidence>
<gene>
    <name evidence="8" type="ORF">HUB98_03080</name>
</gene>
<keyword evidence="2" id="KW-0805">Transcription regulation</keyword>
<evidence type="ECO:0000256" key="2">
    <source>
        <dbReference type="ARBA" id="ARBA00023015"/>
    </source>
</evidence>
<evidence type="ECO:0000256" key="4">
    <source>
        <dbReference type="ARBA" id="ARBA00023163"/>
    </source>
</evidence>
<evidence type="ECO:0000313" key="9">
    <source>
        <dbReference type="Proteomes" id="UP000509327"/>
    </source>
</evidence>
<keyword evidence="4" id="KW-0804">Transcription</keyword>
<organism evidence="8 9">
    <name type="scientific">Paenibacillus barcinonensis</name>
    <dbReference type="NCBI Taxonomy" id="198119"/>
    <lineage>
        <taxon>Bacteria</taxon>
        <taxon>Bacillati</taxon>
        <taxon>Bacillota</taxon>
        <taxon>Bacilli</taxon>
        <taxon>Bacillales</taxon>
        <taxon>Paenibacillaceae</taxon>
        <taxon>Paenibacillus</taxon>
    </lineage>
</organism>
<dbReference type="RefSeq" id="WP_110896683.1">
    <property type="nucleotide sequence ID" value="NZ_CP054614.1"/>
</dbReference>
<feature type="domain" description="RNA polymerase sigma factor 70 region 4 type 2" evidence="6">
    <location>
        <begin position="119"/>
        <end position="170"/>
    </location>
</feature>
<proteinExistence type="inferred from homology"/>
<evidence type="ECO:0000259" key="7">
    <source>
        <dbReference type="Pfam" id="PF08874"/>
    </source>
</evidence>
<dbReference type="PANTHER" id="PTHR43133">
    <property type="entry name" value="RNA POLYMERASE ECF-TYPE SIGMA FACTO"/>
    <property type="match status" value="1"/>
</dbReference>
<dbReference type="InterPro" id="IPR014973">
    <property type="entry name" value="DUF1835"/>
</dbReference>
<dbReference type="EMBL" id="CP054614">
    <property type="protein sequence ID" value="QKS55393.1"/>
    <property type="molecule type" value="Genomic_DNA"/>
</dbReference>
<evidence type="ECO:0000259" key="6">
    <source>
        <dbReference type="Pfam" id="PF08281"/>
    </source>
</evidence>
<dbReference type="InterPro" id="IPR013325">
    <property type="entry name" value="RNA_pol_sigma_r2"/>
</dbReference>
<dbReference type="PANTHER" id="PTHR43133:SF51">
    <property type="entry name" value="RNA POLYMERASE SIGMA FACTOR"/>
    <property type="match status" value="1"/>
</dbReference>
<dbReference type="Gene3D" id="1.10.1740.10">
    <property type="match status" value="1"/>
</dbReference>
<dbReference type="Pfam" id="PF04542">
    <property type="entry name" value="Sigma70_r2"/>
    <property type="match status" value="1"/>
</dbReference>
<dbReference type="InterPro" id="IPR007627">
    <property type="entry name" value="RNA_pol_sigma70_r2"/>
</dbReference>
<protein>
    <submittedName>
        <fullName evidence="8">Sigma-70 family RNA polymerase sigma factor</fullName>
    </submittedName>
</protein>
<dbReference type="Proteomes" id="UP000509327">
    <property type="component" value="Chromosome"/>
</dbReference>
<dbReference type="SUPFAM" id="SSF88946">
    <property type="entry name" value="Sigma2 domain of RNA polymerase sigma factors"/>
    <property type="match status" value="1"/>
</dbReference>
<evidence type="ECO:0000256" key="3">
    <source>
        <dbReference type="ARBA" id="ARBA00023082"/>
    </source>
</evidence>
<dbReference type="NCBIfam" id="TIGR02937">
    <property type="entry name" value="sigma70-ECF"/>
    <property type="match status" value="1"/>
</dbReference>
<dbReference type="InterPro" id="IPR013324">
    <property type="entry name" value="RNA_pol_sigma_r3/r4-like"/>
</dbReference>
<accession>A0ABX6PZN9</accession>
<evidence type="ECO:0000313" key="8">
    <source>
        <dbReference type="EMBL" id="QKS55393.1"/>
    </source>
</evidence>
<dbReference type="Gene3D" id="1.10.10.10">
    <property type="entry name" value="Winged helix-like DNA-binding domain superfamily/Winged helix DNA-binding domain"/>
    <property type="match status" value="1"/>
</dbReference>
<dbReference type="CDD" id="cd06171">
    <property type="entry name" value="Sigma70_r4"/>
    <property type="match status" value="1"/>
</dbReference>
<keyword evidence="9" id="KW-1185">Reference proteome</keyword>
<sequence>MKLWIDGALRGEPEAYEQLVAQYRGMALAVAYQLLQDAYAAEDVVQEAFTEAFGNLVKLERPEAFPGWFKVIVQRQCYRWLRRKRHTVVPLEELDEAIRADRQDHDPESQTMHKELQQTLRSSIARLPSTMQIVVDLFYFQGYTLQEISEFLGVSISALKKRLFDARVKLKRSVPVRNLASTFNELYEGGKGMLHIMNGDHAASRLRESGIQGDIMVWRELYTYGPVTTDMTGRKARQHRAVVLEDELGIPQKQYLQIEGLEHKLLSLKPEQEIVLWFEHDLYDQTMLSYILYFLSEKNLMNLKLNLLCIDSFPQVEHFRGLGQLTPAQMQTLSGTWHVIQDEEIEAGRELWEAYTSPDVREHERYLKQCSQALPFASAAFQAHLSRLPSQTNGLSIIEQTTLETIMEGIQHAPALFHAVGGKLPVLGMGDLEYWAHLNRMSKGTYALIRMTGAESFPKYNQHEHAFDDATVSVTELGIQVLNGEVDWGSLREDEYWVGGLHVIKGRVCSMI</sequence>
<dbReference type="InterPro" id="IPR039425">
    <property type="entry name" value="RNA_pol_sigma-70-like"/>
</dbReference>
<keyword evidence="3" id="KW-0731">Sigma factor</keyword>
<name>A0ABX6PZN9_PAEBA</name>
<comment type="similarity">
    <text evidence="1">Belongs to the sigma-70 factor family. ECF subfamily.</text>
</comment>
<dbReference type="Pfam" id="PF08281">
    <property type="entry name" value="Sigma70_r4_2"/>
    <property type="match status" value="1"/>
</dbReference>
<evidence type="ECO:0000259" key="5">
    <source>
        <dbReference type="Pfam" id="PF04542"/>
    </source>
</evidence>
<dbReference type="InterPro" id="IPR036388">
    <property type="entry name" value="WH-like_DNA-bd_sf"/>
</dbReference>
<dbReference type="SUPFAM" id="SSF88659">
    <property type="entry name" value="Sigma3 and sigma4 domains of RNA polymerase sigma factors"/>
    <property type="match status" value="1"/>
</dbReference>
<dbReference type="InterPro" id="IPR013249">
    <property type="entry name" value="RNA_pol_sigma70_r4_t2"/>
</dbReference>
<dbReference type="Pfam" id="PF08874">
    <property type="entry name" value="DUF1835"/>
    <property type="match status" value="1"/>
</dbReference>
<feature type="domain" description="DUF1835" evidence="7">
    <location>
        <begin position="194"/>
        <end position="300"/>
    </location>
</feature>
<feature type="domain" description="RNA polymerase sigma-70 region 2" evidence="5">
    <location>
        <begin position="19"/>
        <end position="86"/>
    </location>
</feature>